<organism evidence="4 5">
    <name type="scientific">Streptomyces nondiastaticus</name>
    <dbReference type="NCBI Taxonomy" id="3154512"/>
    <lineage>
        <taxon>Bacteria</taxon>
        <taxon>Bacillati</taxon>
        <taxon>Actinomycetota</taxon>
        <taxon>Actinomycetes</taxon>
        <taxon>Kitasatosporales</taxon>
        <taxon>Streptomycetaceae</taxon>
        <taxon>Streptomyces</taxon>
    </lineage>
</organism>
<accession>A0ABW6U213</accession>
<dbReference type="InterPro" id="IPR010610">
    <property type="entry name" value="EryCIII-like_C"/>
</dbReference>
<dbReference type="Pfam" id="PF03033">
    <property type="entry name" value="Glyco_transf_28"/>
    <property type="match status" value="1"/>
</dbReference>
<dbReference type="Proteomes" id="UP001602123">
    <property type="component" value="Unassembled WGS sequence"/>
</dbReference>
<reference evidence="4 5" key="1">
    <citation type="submission" date="2024-10" db="EMBL/GenBank/DDBJ databases">
        <title>The Natural Products Discovery Center: Release of the First 8490 Sequenced Strains for Exploring Actinobacteria Biosynthetic Diversity.</title>
        <authorList>
            <person name="Kalkreuter E."/>
            <person name="Kautsar S.A."/>
            <person name="Yang D."/>
            <person name="Bader C.D."/>
            <person name="Teijaro C.N."/>
            <person name="Fluegel L."/>
            <person name="Davis C.M."/>
            <person name="Simpson J.R."/>
            <person name="Lauterbach L."/>
            <person name="Steele A.D."/>
            <person name="Gui C."/>
            <person name="Meng S."/>
            <person name="Li G."/>
            <person name="Viehrig K."/>
            <person name="Ye F."/>
            <person name="Su P."/>
            <person name="Kiefer A.F."/>
            <person name="Nichols A."/>
            <person name="Cepeda A.J."/>
            <person name="Yan W."/>
            <person name="Fan B."/>
            <person name="Jiang Y."/>
            <person name="Adhikari A."/>
            <person name="Zheng C.-J."/>
            <person name="Schuster L."/>
            <person name="Cowan T.M."/>
            <person name="Smanski M.J."/>
            <person name="Chevrette M.G."/>
            <person name="De Carvalho L.P.S."/>
            <person name="Shen B."/>
        </authorList>
    </citation>
    <scope>NUCLEOTIDE SEQUENCE [LARGE SCALE GENOMIC DNA]</scope>
    <source>
        <strain evidence="4 5">NPDC001650</strain>
    </source>
</reference>
<gene>
    <name evidence="4" type="ORF">ACFYZM_21575</name>
</gene>
<keyword evidence="5" id="KW-1185">Reference proteome</keyword>
<evidence type="ECO:0000259" key="3">
    <source>
        <dbReference type="Pfam" id="PF06722"/>
    </source>
</evidence>
<name>A0ABW6U213_9ACTN</name>
<keyword evidence="1" id="KW-0808">Transferase</keyword>
<dbReference type="Pfam" id="PF06722">
    <property type="entry name" value="EryCIII-like_C"/>
    <property type="match status" value="1"/>
</dbReference>
<comment type="caution">
    <text evidence="4">The sequence shown here is derived from an EMBL/GenBank/DDBJ whole genome shotgun (WGS) entry which is preliminary data.</text>
</comment>
<proteinExistence type="predicted"/>
<dbReference type="EMBL" id="JBIAUT010000008">
    <property type="protein sequence ID" value="MFF4218859.1"/>
    <property type="molecule type" value="Genomic_DNA"/>
</dbReference>
<dbReference type="PANTHER" id="PTHR48050">
    <property type="entry name" value="STEROL 3-BETA-GLUCOSYLTRANSFERASE"/>
    <property type="match status" value="1"/>
</dbReference>
<dbReference type="InterPro" id="IPR004276">
    <property type="entry name" value="GlycoTrans_28_N"/>
</dbReference>
<feature type="domain" description="Glycosyltransferase family 28 N-terminal" evidence="2">
    <location>
        <begin position="3"/>
        <end position="70"/>
    </location>
</feature>
<evidence type="ECO:0000259" key="2">
    <source>
        <dbReference type="Pfam" id="PF03033"/>
    </source>
</evidence>
<evidence type="ECO:0000313" key="5">
    <source>
        <dbReference type="Proteomes" id="UP001602123"/>
    </source>
</evidence>
<dbReference type="RefSeq" id="WP_388629655.1">
    <property type="nucleotide sequence ID" value="NZ_JBIAUT010000008.1"/>
</dbReference>
<sequence>MRVLIVTAGSAGDFMPYTGLGVRLQEAGHEVVLATHAGFEDDVRSRGLDFLPLPMDPRAELSSSGGQKLVRASTGPLALAHVMRMARAFAPELGRGVLAAAERGADVMLMNNAVARLGHLVSRALRIPSMGVYLQPWEPTGAFPSAPFGGHRSLGRWGNRASAQAVLALADHVYATSVSDLRARLGLPKGADSSSLRRESGEWPVRYAYSPTVLPRPADWRPAAQVAGYLWPARPRGWRPDPALTAFLSAGPPPVYVGVGSVVAPDPGRLARITVEALRTVGVRGVVQAGWSGLRAHGDDVLTVDEVPHDWLFPRMVAVVHAAGAGTTAAGLRAGVPAVPVPVQLDQPAWAARLTALGVSPGPVPFRRLTAERLATAIRRAVEDPAYRARARTVAARIAAEDGAGRVLADVERLAAG</sequence>
<dbReference type="PANTHER" id="PTHR48050:SF13">
    <property type="entry name" value="STEROL 3-BETA-GLUCOSYLTRANSFERASE UGT80A2"/>
    <property type="match status" value="1"/>
</dbReference>
<feature type="domain" description="Erythromycin biosynthesis protein CIII-like C-terminal" evidence="3">
    <location>
        <begin position="293"/>
        <end position="410"/>
    </location>
</feature>
<dbReference type="Gene3D" id="3.40.50.2000">
    <property type="entry name" value="Glycogen Phosphorylase B"/>
    <property type="match status" value="2"/>
</dbReference>
<dbReference type="InterPro" id="IPR002213">
    <property type="entry name" value="UDP_glucos_trans"/>
</dbReference>
<evidence type="ECO:0000256" key="1">
    <source>
        <dbReference type="ARBA" id="ARBA00022679"/>
    </source>
</evidence>
<dbReference type="InterPro" id="IPR050426">
    <property type="entry name" value="Glycosyltransferase_28"/>
</dbReference>
<protein>
    <submittedName>
        <fullName evidence="4">Glycosyltransferase</fullName>
    </submittedName>
</protein>
<evidence type="ECO:0000313" key="4">
    <source>
        <dbReference type="EMBL" id="MFF4218859.1"/>
    </source>
</evidence>
<dbReference type="CDD" id="cd03784">
    <property type="entry name" value="GT1_Gtf-like"/>
    <property type="match status" value="1"/>
</dbReference>
<dbReference type="SUPFAM" id="SSF53756">
    <property type="entry name" value="UDP-Glycosyltransferase/glycogen phosphorylase"/>
    <property type="match status" value="1"/>
</dbReference>